<dbReference type="EMBL" id="JXAL01000001">
    <property type="protein sequence ID" value="KIL37502.1"/>
    <property type="molecule type" value="Genomic_DNA"/>
</dbReference>
<accession>A0ABR5A941</accession>
<evidence type="ECO:0000313" key="3">
    <source>
        <dbReference type="Proteomes" id="UP000054526"/>
    </source>
</evidence>
<keyword evidence="3" id="KW-1185">Reference proteome</keyword>
<sequence length="76" mass="9048">MSDQLNRMEEMLATLIKMQTTNNAKIEELSEEMKEVKVELKEEIKEVRETLDTFRSETKTLIEQWLPSNRCTQNNE</sequence>
<dbReference type="RefSeq" id="WP_041059034.1">
    <property type="nucleotide sequence ID" value="NZ_JXAL01000001.1"/>
</dbReference>
<name>A0ABR5A941_9BACL</name>
<feature type="coiled-coil region" evidence="1">
    <location>
        <begin position="23"/>
        <end position="57"/>
    </location>
</feature>
<comment type="caution">
    <text evidence="2">The sequence shown here is derived from an EMBL/GenBank/DDBJ whole genome shotgun (WGS) entry which is preliminary data.</text>
</comment>
<protein>
    <submittedName>
        <fullName evidence="2">Uncharacterized protein</fullName>
    </submittedName>
</protein>
<dbReference type="Proteomes" id="UP000054526">
    <property type="component" value="Unassembled WGS sequence"/>
</dbReference>
<proteinExistence type="predicted"/>
<reference evidence="2 3" key="1">
    <citation type="submission" date="2014-12" db="EMBL/GenBank/DDBJ databases">
        <title>Draft genome sequence of Cohnella kolymensis strain B-2846.</title>
        <authorList>
            <person name="Karlyshev A.V."/>
            <person name="Kudryashova E.B."/>
        </authorList>
    </citation>
    <scope>NUCLEOTIDE SEQUENCE [LARGE SCALE GENOMIC DNA]</scope>
    <source>
        <strain evidence="2 3">VKM B-2846</strain>
    </source>
</reference>
<gene>
    <name evidence="2" type="ORF">SD71_02395</name>
</gene>
<evidence type="ECO:0000313" key="2">
    <source>
        <dbReference type="EMBL" id="KIL37502.1"/>
    </source>
</evidence>
<organism evidence="2 3">
    <name type="scientific">Cohnella kolymensis</name>
    <dbReference type="NCBI Taxonomy" id="1590652"/>
    <lineage>
        <taxon>Bacteria</taxon>
        <taxon>Bacillati</taxon>
        <taxon>Bacillota</taxon>
        <taxon>Bacilli</taxon>
        <taxon>Bacillales</taxon>
        <taxon>Paenibacillaceae</taxon>
        <taxon>Cohnella</taxon>
    </lineage>
</organism>
<evidence type="ECO:0000256" key="1">
    <source>
        <dbReference type="SAM" id="Coils"/>
    </source>
</evidence>
<keyword evidence="1" id="KW-0175">Coiled coil</keyword>